<evidence type="ECO:0000313" key="3">
    <source>
        <dbReference type="Proteomes" id="UP000198856"/>
    </source>
</evidence>
<evidence type="ECO:0000256" key="1">
    <source>
        <dbReference type="SAM" id="MobiDB-lite"/>
    </source>
</evidence>
<organism evidence="2 3">
    <name type="scientific">Halovenus aranensis</name>
    <dbReference type="NCBI Taxonomy" id="890420"/>
    <lineage>
        <taxon>Archaea</taxon>
        <taxon>Methanobacteriati</taxon>
        <taxon>Methanobacteriota</taxon>
        <taxon>Stenosarchaea group</taxon>
        <taxon>Halobacteria</taxon>
        <taxon>Halobacteriales</taxon>
        <taxon>Haloarculaceae</taxon>
        <taxon>Halovenus</taxon>
    </lineage>
</organism>
<dbReference type="AlphaFoldDB" id="A0A1G8UF12"/>
<reference evidence="2 3" key="1">
    <citation type="submission" date="2016-10" db="EMBL/GenBank/DDBJ databases">
        <authorList>
            <person name="de Groot N.N."/>
        </authorList>
    </citation>
    <scope>NUCLEOTIDE SEQUENCE [LARGE SCALE GENOMIC DNA]</scope>
    <source>
        <strain evidence="2 3">IBRC-M10015</strain>
    </source>
</reference>
<proteinExistence type="predicted"/>
<sequence>MSGQSGDDTYRWECVCGWSIERKKRASDLPPENNKRLARSVAEIHETRPRFGAFGDETHAVSRTETEGENHV</sequence>
<accession>A0A1G8UF12</accession>
<feature type="compositionally biased region" description="Basic and acidic residues" evidence="1">
    <location>
        <begin position="56"/>
        <end position="72"/>
    </location>
</feature>
<protein>
    <submittedName>
        <fullName evidence="2">Uncharacterized protein</fullName>
    </submittedName>
</protein>
<evidence type="ECO:0000313" key="2">
    <source>
        <dbReference type="EMBL" id="SDJ52358.1"/>
    </source>
</evidence>
<dbReference type="EMBL" id="FNFC01000004">
    <property type="protein sequence ID" value="SDJ52358.1"/>
    <property type="molecule type" value="Genomic_DNA"/>
</dbReference>
<dbReference type="STRING" id="890420.SAMN05216226_104221"/>
<feature type="region of interest" description="Disordered" evidence="1">
    <location>
        <begin position="49"/>
        <end position="72"/>
    </location>
</feature>
<gene>
    <name evidence="2" type="ORF">SAMN05216226_104221</name>
</gene>
<dbReference type="Proteomes" id="UP000198856">
    <property type="component" value="Unassembled WGS sequence"/>
</dbReference>
<keyword evidence="3" id="KW-1185">Reference proteome</keyword>
<name>A0A1G8UF12_9EURY</name>